<evidence type="ECO:0000256" key="2">
    <source>
        <dbReference type="ARBA" id="ARBA00022490"/>
    </source>
</evidence>
<feature type="domain" description="Rieske" evidence="8">
    <location>
        <begin position="96"/>
        <end position="174"/>
    </location>
</feature>
<keyword evidence="6" id="KW-0408">Iron</keyword>
<dbReference type="PANTHER" id="PTHR22798:SF0">
    <property type="entry name" value="MALIGNANT T-CELL-AMPLIFIED SEQUENCE 1"/>
    <property type="match status" value="1"/>
</dbReference>
<keyword evidence="3" id="KW-0001">2Fe-2S</keyword>
<dbReference type="Gene3D" id="2.102.10.10">
    <property type="entry name" value="Rieske [2Fe-2S] iron-sulphur domain"/>
    <property type="match status" value="1"/>
</dbReference>
<dbReference type="PANTHER" id="PTHR22798">
    <property type="entry name" value="MCT-1 PROTEIN"/>
    <property type="match status" value="1"/>
</dbReference>
<dbReference type="Pfam" id="PF01472">
    <property type="entry name" value="PUA"/>
    <property type="match status" value="1"/>
</dbReference>
<dbReference type="OrthoDB" id="426882at2759"/>
<keyword evidence="7" id="KW-0411">Iron-sulfur</keyword>
<evidence type="ECO:0000256" key="6">
    <source>
        <dbReference type="ARBA" id="ARBA00023004"/>
    </source>
</evidence>
<evidence type="ECO:0000256" key="3">
    <source>
        <dbReference type="ARBA" id="ARBA00022714"/>
    </source>
</evidence>
<evidence type="ECO:0000256" key="7">
    <source>
        <dbReference type="ARBA" id="ARBA00023014"/>
    </source>
</evidence>
<keyword evidence="2" id="KW-0963">Cytoplasm</keyword>
<dbReference type="GO" id="GO:0001731">
    <property type="term" value="P:formation of translation preinitiation complex"/>
    <property type="evidence" value="ECO:0007669"/>
    <property type="project" value="TreeGrafter"/>
</dbReference>
<evidence type="ECO:0000259" key="8">
    <source>
        <dbReference type="PROSITE" id="PS51296"/>
    </source>
</evidence>
<comment type="subcellular location">
    <subcellularLocation>
        <location evidence="1">Cytoplasm</location>
    </subcellularLocation>
</comment>
<evidence type="ECO:0000313" key="10">
    <source>
        <dbReference type="Proteomes" id="UP000288859"/>
    </source>
</evidence>
<dbReference type="PROSITE" id="PS51257">
    <property type="entry name" value="PROKAR_LIPOPROTEIN"/>
    <property type="match status" value="1"/>
</dbReference>
<dbReference type="GO" id="GO:0016491">
    <property type="term" value="F:oxidoreductase activity"/>
    <property type="evidence" value="ECO:0007669"/>
    <property type="project" value="UniProtKB-KW"/>
</dbReference>
<dbReference type="InterPro" id="IPR004521">
    <property type="entry name" value="Uncharacterised_CHP00451"/>
</dbReference>
<dbReference type="InterPro" id="IPR041366">
    <property type="entry name" value="Pre-PUA"/>
</dbReference>
<accession>A0A438MS37</accession>
<reference evidence="9 10" key="1">
    <citation type="submission" date="2017-03" db="EMBL/GenBank/DDBJ databases">
        <title>Genomes of endolithic fungi from Antarctica.</title>
        <authorList>
            <person name="Coleine C."/>
            <person name="Masonjones S."/>
            <person name="Stajich J.E."/>
        </authorList>
    </citation>
    <scope>NUCLEOTIDE SEQUENCE [LARGE SCALE GENOMIC DNA]</scope>
    <source>
        <strain evidence="9 10">CCFEE 6314</strain>
    </source>
</reference>
<dbReference type="InterPro" id="IPR015947">
    <property type="entry name" value="PUA-like_sf"/>
</dbReference>
<dbReference type="CDD" id="cd03469">
    <property type="entry name" value="Rieske_RO_Alpha_N"/>
    <property type="match status" value="1"/>
</dbReference>
<dbReference type="SMART" id="SM00359">
    <property type="entry name" value="PUA"/>
    <property type="match status" value="1"/>
</dbReference>
<sequence length="665" mass="74173">MKFVVSSSLTNVPLPAYLFVLSCLGYLLGGHIVRLVHAVVSTLPIKSTLVGSTLDLAEKGSLKGDDILSDEEAFLLEKRAFFSKVRNGEDGVKTWLFVCHRSRFDKPGDYLTFDIAGVSFFVVLGKDGVVRAFHNVCRHRAYTVVRKSCGSSTRFSCKYHGWQYDDTGRLVKAPKFDESPGFNPQANGLFEIKLILTRDGLIFVNFDANTMKLPFNNVKSHVDFGSCFWVHGMSVDCKANWKTIGEKMRRTHLEADWLSRLQKMPKQTRLLGPLSIVKEVNPDLWYTMIIVPISTAEVSIRCDLYSRQGSKTSSGTAEKWQWMVKQEIMALAPSNGQEDSARQSFAYECGGRTIDLLAILTQHQRSEKLAKRKLQPTIRVTGESDIDREAEAICDALDRVEEAPAIDGTLKLPKMGLIDCVSYTTVQHMYSTTQYQICNDVNTTTTTTTTTTTISCHRIVTPLLPSSPTTLTLEWSISPVMFKKDLPPGAKSKVKSSVQRAIRSKILDQYPDLTPHIDDLIPKKSQLDHVKLPDRVSLYSLDNSPLFYQHMDDPIIPHLKVVHQYPHAFKTIKIDRGAIRFVLSGAALMVPGLTSKGGWLPGEEDEDGEGYKKGEVVAIAAEGKNEICMIGELDMGTKEMKEKKKGVAISAGHYLGDGLWKLDLN</sequence>
<dbReference type="InterPro" id="IPR002478">
    <property type="entry name" value="PUA"/>
</dbReference>
<keyword evidence="5" id="KW-0560">Oxidoreductase</keyword>
<dbReference type="GO" id="GO:0003723">
    <property type="term" value="F:RNA binding"/>
    <property type="evidence" value="ECO:0007669"/>
    <property type="project" value="InterPro"/>
</dbReference>
<evidence type="ECO:0000256" key="1">
    <source>
        <dbReference type="ARBA" id="ARBA00004496"/>
    </source>
</evidence>
<evidence type="ECO:0000256" key="4">
    <source>
        <dbReference type="ARBA" id="ARBA00022723"/>
    </source>
</evidence>
<dbReference type="SUPFAM" id="SSF50022">
    <property type="entry name" value="ISP domain"/>
    <property type="match status" value="1"/>
</dbReference>
<comment type="caution">
    <text evidence="9">The sequence shown here is derived from an EMBL/GenBank/DDBJ whole genome shotgun (WGS) entry which is preliminary data.</text>
</comment>
<dbReference type="InterPro" id="IPR036922">
    <property type="entry name" value="Rieske_2Fe-2S_sf"/>
</dbReference>
<dbReference type="CDD" id="cd11609">
    <property type="entry name" value="MCT1_N"/>
    <property type="match status" value="1"/>
</dbReference>
<evidence type="ECO:0000313" key="9">
    <source>
        <dbReference type="EMBL" id="RVX66486.1"/>
    </source>
</evidence>
<dbReference type="AlphaFoldDB" id="A0A438MS37"/>
<dbReference type="InterPro" id="IPR016437">
    <property type="entry name" value="MCT-1/Tma20"/>
</dbReference>
<name>A0A438MS37_EXOME</name>
<organism evidence="9 10">
    <name type="scientific">Exophiala mesophila</name>
    <name type="common">Black yeast-like fungus</name>
    <dbReference type="NCBI Taxonomy" id="212818"/>
    <lineage>
        <taxon>Eukaryota</taxon>
        <taxon>Fungi</taxon>
        <taxon>Dikarya</taxon>
        <taxon>Ascomycota</taxon>
        <taxon>Pezizomycotina</taxon>
        <taxon>Eurotiomycetes</taxon>
        <taxon>Chaetothyriomycetidae</taxon>
        <taxon>Chaetothyriales</taxon>
        <taxon>Herpotrichiellaceae</taxon>
        <taxon>Exophiala</taxon>
    </lineage>
</organism>
<dbReference type="SUPFAM" id="SSF88697">
    <property type="entry name" value="PUA domain-like"/>
    <property type="match status" value="1"/>
</dbReference>
<dbReference type="PROSITE" id="PS51296">
    <property type="entry name" value="RIESKE"/>
    <property type="match status" value="1"/>
</dbReference>
<protein>
    <recommendedName>
        <fullName evidence="8">Rieske domain-containing protein</fullName>
    </recommendedName>
</protein>
<dbReference type="VEuPathDB" id="FungiDB:PV10_08580"/>
<dbReference type="GO" id="GO:0051537">
    <property type="term" value="F:2 iron, 2 sulfur cluster binding"/>
    <property type="evidence" value="ECO:0007669"/>
    <property type="project" value="UniProtKB-KW"/>
</dbReference>
<dbReference type="GO" id="GO:0046872">
    <property type="term" value="F:metal ion binding"/>
    <property type="evidence" value="ECO:0007669"/>
    <property type="project" value="UniProtKB-KW"/>
</dbReference>
<dbReference type="Pfam" id="PF00355">
    <property type="entry name" value="Rieske"/>
    <property type="match status" value="1"/>
</dbReference>
<gene>
    <name evidence="9" type="ORF">B0A52_09770</name>
</gene>
<evidence type="ECO:0000256" key="5">
    <source>
        <dbReference type="ARBA" id="ARBA00023002"/>
    </source>
</evidence>
<dbReference type="Proteomes" id="UP000288859">
    <property type="component" value="Unassembled WGS sequence"/>
</dbReference>
<dbReference type="InterPro" id="IPR017941">
    <property type="entry name" value="Rieske_2Fe-2S"/>
</dbReference>
<dbReference type="PRINTS" id="PR00090">
    <property type="entry name" value="RNGDIOXGNASE"/>
</dbReference>
<keyword evidence="4" id="KW-0479">Metal-binding</keyword>
<dbReference type="InterPro" id="IPR001663">
    <property type="entry name" value="Rng_hydr_dOase-A"/>
</dbReference>
<dbReference type="EMBL" id="NAJM01000060">
    <property type="protein sequence ID" value="RVX66486.1"/>
    <property type="molecule type" value="Genomic_DNA"/>
</dbReference>
<dbReference type="Gene3D" id="3.10.400.20">
    <property type="match status" value="1"/>
</dbReference>
<dbReference type="Pfam" id="PF17832">
    <property type="entry name" value="Pre-PUA"/>
    <property type="match status" value="1"/>
</dbReference>
<dbReference type="PROSITE" id="PS50890">
    <property type="entry name" value="PUA"/>
    <property type="match status" value="1"/>
</dbReference>
<proteinExistence type="predicted"/>
<dbReference type="VEuPathDB" id="FungiDB:PV10_08579"/>
<dbReference type="NCBIfam" id="TIGR00451">
    <property type="entry name" value="unchar_dom_2"/>
    <property type="match status" value="1"/>
</dbReference>
<dbReference type="GO" id="GO:0005737">
    <property type="term" value="C:cytoplasm"/>
    <property type="evidence" value="ECO:0007669"/>
    <property type="project" value="UniProtKB-SubCell"/>
</dbReference>